<reference evidence="1 2" key="1">
    <citation type="submission" date="2014-04" db="EMBL/GenBank/DDBJ databases">
        <authorList>
            <consortium name="DOE Joint Genome Institute"/>
            <person name="Kuo A."/>
            <person name="Kohler A."/>
            <person name="Costa M.D."/>
            <person name="Nagy L.G."/>
            <person name="Floudas D."/>
            <person name="Copeland A."/>
            <person name="Barry K.W."/>
            <person name="Cichocki N."/>
            <person name="Veneault-Fourrey C."/>
            <person name="LaButti K."/>
            <person name="Lindquist E.A."/>
            <person name="Lipzen A."/>
            <person name="Lundell T."/>
            <person name="Morin E."/>
            <person name="Murat C."/>
            <person name="Sun H."/>
            <person name="Tunlid A."/>
            <person name="Henrissat B."/>
            <person name="Grigoriev I.V."/>
            <person name="Hibbett D.S."/>
            <person name="Martin F."/>
            <person name="Nordberg H.P."/>
            <person name="Cantor M.N."/>
            <person name="Hua S.X."/>
        </authorList>
    </citation>
    <scope>NUCLEOTIDE SEQUENCE [LARGE SCALE GENOMIC DNA]</scope>
    <source>
        <strain evidence="1 2">Marx 270</strain>
    </source>
</reference>
<dbReference type="InterPro" id="IPR015422">
    <property type="entry name" value="PyrdxlP-dep_Trfase_small"/>
</dbReference>
<protein>
    <submittedName>
        <fullName evidence="1">Uncharacterized protein</fullName>
    </submittedName>
</protein>
<gene>
    <name evidence="1" type="ORF">M404DRAFT_473941</name>
</gene>
<dbReference type="PANTHER" id="PTHR42699">
    <property type="match status" value="1"/>
</dbReference>
<dbReference type="STRING" id="870435.A0A0C3PXW3"/>
<dbReference type="Proteomes" id="UP000054217">
    <property type="component" value="Unassembled WGS sequence"/>
</dbReference>
<reference evidence="2" key="2">
    <citation type="submission" date="2015-01" db="EMBL/GenBank/DDBJ databases">
        <title>Evolutionary Origins and Diversification of the Mycorrhizal Mutualists.</title>
        <authorList>
            <consortium name="DOE Joint Genome Institute"/>
            <consortium name="Mycorrhizal Genomics Consortium"/>
            <person name="Kohler A."/>
            <person name="Kuo A."/>
            <person name="Nagy L.G."/>
            <person name="Floudas D."/>
            <person name="Copeland A."/>
            <person name="Barry K.W."/>
            <person name="Cichocki N."/>
            <person name="Veneault-Fourrey C."/>
            <person name="LaButti K."/>
            <person name="Lindquist E.A."/>
            <person name="Lipzen A."/>
            <person name="Lundell T."/>
            <person name="Morin E."/>
            <person name="Murat C."/>
            <person name="Riley R."/>
            <person name="Ohm R."/>
            <person name="Sun H."/>
            <person name="Tunlid A."/>
            <person name="Henrissat B."/>
            <person name="Grigoriev I.V."/>
            <person name="Hibbett D.S."/>
            <person name="Martin F."/>
        </authorList>
    </citation>
    <scope>NUCLEOTIDE SEQUENCE [LARGE SCALE GENOMIC DNA]</scope>
    <source>
        <strain evidence="2">Marx 270</strain>
    </source>
</reference>
<dbReference type="AlphaFoldDB" id="A0A0C3PXW3"/>
<dbReference type="InParanoid" id="A0A0C3PXW3"/>
<dbReference type="InterPro" id="IPR051750">
    <property type="entry name" value="Trans-sulfuration_enzymes"/>
</dbReference>
<keyword evidence="2" id="KW-1185">Reference proteome</keyword>
<accession>A0A0C3PXW3</accession>
<dbReference type="Gene3D" id="3.90.1150.10">
    <property type="entry name" value="Aspartate Aminotransferase, domain 1"/>
    <property type="match status" value="1"/>
</dbReference>
<proteinExistence type="predicted"/>
<dbReference type="OrthoDB" id="10047078at2759"/>
<dbReference type="PANTHER" id="PTHR42699:SF1">
    <property type="entry name" value="CYSTATHIONINE GAMMA-SYNTHASE-RELATED"/>
    <property type="match status" value="1"/>
</dbReference>
<name>A0A0C3PXW3_PISTI</name>
<dbReference type="GO" id="GO:0003962">
    <property type="term" value="F:cystathionine gamma-synthase activity"/>
    <property type="evidence" value="ECO:0007669"/>
    <property type="project" value="TreeGrafter"/>
</dbReference>
<dbReference type="EMBL" id="KN831945">
    <property type="protein sequence ID" value="KIO14326.1"/>
    <property type="molecule type" value="Genomic_DNA"/>
</dbReference>
<dbReference type="HOGENOM" id="CLU_1390745_0_0_1"/>
<sequence>MQHHALPVKYLRSVFEDTYFDLDAIERKRSSRDFLERMGIIMPFNATAQYTCDFLHSRSIEEGASESKGTIIKKVHYSKYMPSENYEVCRRHLPNGALDNKNEGYTGLFSLTFTSMKASRKFHDTLEVAKGPSLGATFTLTCPYALPGHHHELEWAASWLERTYDLSYSTRPPNVSEVQYYEVLVIFIHAIGPRVS</sequence>
<evidence type="ECO:0000313" key="1">
    <source>
        <dbReference type="EMBL" id="KIO14326.1"/>
    </source>
</evidence>
<evidence type="ECO:0000313" key="2">
    <source>
        <dbReference type="Proteomes" id="UP000054217"/>
    </source>
</evidence>
<dbReference type="GO" id="GO:0019346">
    <property type="term" value="P:transsulfuration"/>
    <property type="evidence" value="ECO:0007669"/>
    <property type="project" value="TreeGrafter"/>
</dbReference>
<organism evidence="1 2">
    <name type="scientific">Pisolithus tinctorius Marx 270</name>
    <dbReference type="NCBI Taxonomy" id="870435"/>
    <lineage>
        <taxon>Eukaryota</taxon>
        <taxon>Fungi</taxon>
        <taxon>Dikarya</taxon>
        <taxon>Basidiomycota</taxon>
        <taxon>Agaricomycotina</taxon>
        <taxon>Agaricomycetes</taxon>
        <taxon>Agaricomycetidae</taxon>
        <taxon>Boletales</taxon>
        <taxon>Sclerodermatineae</taxon>
        <taxon>Pisolithaceae</taxon>
        <taxon>Pisolithus</taxon>
    </lineage>
</organism>